<evidence type="ECO:0000313" key="2">
    <source>
        <dbReference type="EMBL" id="SKA97834.1"/>
    </source>
</evidence>
<dbReference type="AlphaFoldDB" id="A0A1T4Y7M3"/>
<keyword evidence="3" id="KW-1185">Reference proteome</keyword>
<feature type="region of interest" description="Disordered" evidence="1">
    <location>
        <begin position="1"/>
        <end position="31"/>
    </location>
</feature>
<evidence type="ECO:0000313" key="3">
    <source>
        <dbReference type="Proteomes" id="UP000190042"/>
    </source>
</evidence>
<dbReference type="RefSeq" id="WP_078817478.1">
    <property type="nucleotide sequence ID" value="NZ_FUYJ01000003.1"/>
</dbReference>
<dbReference type="InterPro" id="IPR036388">
    <property type="entry name" value="WH-like_DNA-bd_sf"/>
</dbReference>
<sequence length="116" mass="13215">MANHLAGHTTFTSRQELDSAVRRHLKGKRHKTNRTDRTVFELIHSHSGPFLVAQLTQKQMEDELDVSNSTIRRTIRKLIKLEMIRRVAFIEPETQGPGANIYVILPAGAWNDVDAD</sequence>
<evidence type="ECO:0000256" key="1">
    <source>
        <dbReference type="SAM" id="MobiDB-lite"/>
    </source>
</evidence>
<dbReference type="Proteomes" id="UP000190042">
    <property type="component" value="Unassembled WGS sequence"/>
</dbReference>
<name>A0A1T4Y7M3_9BACL</name>
<reference evidence="3" key="1">
    <citation type="submission" date="2017-02" db="EMBL/GenBank/DDBJ databases">
        <authorList>
            <person name="Varghese N."/>
            <person name="Submissions S."/>
        </authorList>
    </citation>
    <scope>NUCLEOTIDE SEQUENCE [LARGE SCALE GENOMIC DNA]</scope>
    <source>
        <strain evidence="3">DSM 23966</strain>
    </source>
</reference>
<proteinExistence type="predicted"/>
<dbReference type="InterPro" id="IPR036390">
    <property type="entry name" value="WH_DNA-bd_sf"/>
</dbReference>
<dbReference type="Gene3D" id="1.10.10.10">
    <property type="entry name" value="Winged helix-like DNA-binding domain superfamily/Winged helix DNA-binding domain"/>
    <property type="match status" value="1"/>
</dbReference>
<protein>
    <submittedName>
        <fullName evidence="2">Uncharacterized protein</fullName>
    </submittedName>
</protein>
<gene>
    <name evidence="2" type="ORF">SAMN04244570_1950</name>
</gene>
<feature type="compositionally biased region" description="Basic residues" evidence="1">
    <location>
        <begin position="22"/>
        <end position="31"/>
    </location>
</feature>
<dbReference type="SUPFAM" id="SSF46785">
    <property type="entry name" value="Winged helix' DNA-binding domain"/>
    <property type="match status" value="1"/>
</dbReference>
<accession>A0A1T4Y7M3</accession>
<organism evidence="2 3">
    <name type="scientific">Sporosarcina newyorkensis</name>
    <dbReference type="NCBI Taxonomy" id="759851"/>
    <lineage>
        <taxon>Bacteria</taxon>
        <taxon>Bacillati</taxon>
        <taxon>Bacillota</taxon>
        <taxon>Bacilli</taxon>
        <taxon>Bacillales</taxon>
        <taxon>Caryophanaceae</taxon>
        <taxon>Sporosarcina</taxon>
    </lineage>
</organism>
<dbReference type="EMBL" id="FUYJ01000003">
    <property type="protein sequence ID" value="SKA97834.1"/>
    <property type="molecule type" value="Genomic_DNA"/>
</dbReference>